<gene>
    <name evidence="2" type="ORF">SAMN04489742_2678</name>
</gene>
<keyword evidence="1" id="KW-0472">Membrane</keyword>
<proteinExistence type="predicted"/>
<reference evidence="2 3" key="1">
    <citation type="submission" date="2016-10" db="EMBL/GenBank/DDBJ databases">
        <authorList>
            <person name="de Groot N.N."/>
        </authorList>
    </citation>
    <scope>NUCLEOTIDE SEQUENCE [LARGE SCALE GENOMIC DNA]</scope>
    <source>
        <strain evidence="2 3">DSM 20117</strain>
    </source>
</reference>
<dbReference type="InterPro" id="IPR046052">
    <property type="entry name" value="DUF6010"/>
</dbReference>
<dbReference type="EMBL" id="FNKH01000002">
    <property type="protein sequence ID" value="SDQ81559.1"/>
    <property type="molecule type" value="Genomic_DNA"/>
</dbReference>
<dbReference type="Proteomes" id="UP000181917">
    <property type="component" value="Unassembled WGS sequence"/>
</dbReference>
<keyword evidence="1" id="KW-1133">Transmembrane helix</keyword>
<dbReference type="RefSeq" id="WP_139186786.1">
    <property type="nucleotide sequence ID" value="NZ_CP018863.1"/>
</dbReference>
<sequence>MTTSTLIGNYLLGGAINAVLLVAIAFLLSRFVKDAAGRSLLAIFLIIAGGAYLGFAIAGQASGPWALAELLQALGLGALGIIGLRRSPYWLAAGWALHPIWDVPLHYFGGGHEFAPESWAISCVSFDWIVALYIVAAYRMNGESRFKFRESMVRTESVRPIQAGTKSR</sequence>
<protein>
    <submittedName>
        <fullName evidence="2">Uncharacterized protein</fullName>
    </submittedName>
</protein>
<feature type="transmembrane region" description="Helical" evidence="1">
    <location>
        <begin position="89"/>
        <end position="107"/>
    </location>
</feature>
<evidence type="ECO:0000256" key="1">
    <source>
        <dbReference type="SAM" id="Phobius"/>
    </source>
</evidence>
<accession>A0A1H1DZ69</accession>
<dbReference type="Pfam" id="PF19473">
    <property type="entry name" value="DUF6010"/>
    <property type="match status" value="1"/>
</dbReference>
<evidence type="ECO:0000313" key="3">
    <source>
        <dbReference type="Proteomes" id="UP000181917"/>
    </source>
</evidence>
<dbReference type="OrthoDB" id="5194787at2"/>
<dbReference type="STRING" id="37928.SAMN04489742_2678"/>
<feature type="transmembrane region" description="Helical" evidence="1">
    <location>
        <begin position="119"/>
        <end position="138"/>
    </location>
</feature>
<organism evidence="2 3">
    <name type="scientific">Crystallibacter crystallopoietes</name>
    <dbReference type="NCBI Taxonomy" id="37928"/>
    <lineage>
        <taxon>Bacteria</taxon>
        <taxon>Bacillati</taxon>
        <taxon>Actinomycetota</taxon>
        <taxon>Actinomycetes</taxon>
        <taxon>Micrococcales</taxon>
        <taxon>Micrococcaceae</taxon>
        <taxon>Crystallibacter</taxon>
    </lineage>
</organism>
<keyword evidence="1" id="KW-0812">Transmembrane</keyword>
<keyword evidence="3" id="KW-1185">Reference proteome</keyword>
<feature type="transmembrane region" description="Helical" evidence="1">
    <location>
        <begin position="40"/>
        <end position="59"/>
    </location>
</feature>
<feature type="transmembrane region" description="Helical" evidence="1">
    <location>
        <begin position="65"/>
        <end position="82"/>
    </location>
</feature>
<feature type="transmembrane region" description="Helical" evidence="1">
    <location>
        <begin position="6"/>
        <end position="28"/>
    </location>
</feature>
<dbReference type="AlphaFoldDB" id="A0A1H1DZ69"/>
<name>A0A1H1DZ69_9MICC</name>
<evidence type="ECO:0000313" key="2">
    <source>
        <dbReference type="EMBL" id="SDQ81559.1"/>
    </source>
</evidence>